<keyword evidence="1" id="KW-0812">Transmembrane</keyword>
<comment type="caution">
    <text evidence="2">The sequence shown here is derived from an EMBL/GenBank/DDBJ whole genome shotgun (WGS) entry which is preliminary data.</text>
</comment>
<keyword evidence="1" id="KW-1133">Transmembrane helix</keyword>
<protein>
    <submittedName>
        <fullName evidence="2">Uncharacterized protein</fullName>
    </submittedName>
</protein>
<evidence type="ECO:0000256" key="1">
    <source>
        <dbReference type="SAM" id="Phobius"/>
    </source>
</evidence>
<dbReference type="EMBL" id="LAZR01028913">
    <property type="protein sequence ID" value="KKL61126.1"/>
    <property type="molecule type" value="Genomic_DNA"/>
</dbReference>
<sequence length="115" mass="13536">MSPRGFTCNWSARMFAQFSPDMWSELISNFGPLIGVVLFFIWRDWKREDRLNRRVERLEDYQREILIDLINKSTAVLAQNTECLKWVGQIVQRMNINCLALRDVKITSPPESANE</sequence>
<accession>A0A0F9E4L0</accession>
<evidence type="ECO:0000313" key="2">
    <source>
        <dbReference type="EMBL" id="KKL61126.1"/>
    </source>
</evidence>
<gene>
    <name evidence="2" type="ORF">LCGC14_2198420</name>
</gene>
<feature type="transmembrane region" description="Helical" evidence="1">
    <location>
        <begin position="26"/>
        <end position="45"/>
    </location>
</feature>
<dbReference type="AlphaFoldDB" id="A0A0F9E4L0"/>
<name>A0A0F9E4L0_9ZZZZ</name>
<reference evidence="2" key="1">
    <citation type="journal article" date="2015" name="Nature">
        <title>Complex archaea that bridge the gap between prokaryotes and eukaryotes.</title>
        <authorList>
            <person name="Spang A."/>
            <person name="Saw J.H."/>
            <person name="Jorgensen S.L."/>
            <person name="Zaremba-Niedzwiedzka K."/>
            <person name="Martijn J."/>
            <person name="Lind A.E."/>
            <person name="van Eijk R."/>
            <person name="Schleper C."/>
            <person name="Guy L."/>
            <person name="Ettema T.J."/>
        </authorList>
    </citation>
    <scope>NUCLEOTIDE SEQUENCE</scope>
</reference>
<organism evidence="2">
    <name type="scientific">marine sediment metagenome</name>
    <dbReference type="NCBI Taxonomy" id="412755"/>
    <lineage>
        <taxon>unclassified sequences</taxon>
        <taxon>metagenomes</taxon>
        <taxon>ecological metagenomes</taxon>
    </lineage>
</organism>
<keyword evidence="1" id="KW-0472">Membrane</keyword>
<proteinExistence type="predicted"/>